<evidence type="ECO:0000313" key="8">
    <source>
        <dbReference type="EMBL" id="CUS15119.1"/>
    </source>
</evidence>
<feature type="region of interest" description="Disordered" evidence="6">
    <location>
        <begin position="121"/>
        <end position="172"/>
    </location>
</feature>
<evidence type="ECO:0000256" key="4">
    <source>
        <dbReference type="ARBA" id="ARBA00023163"/>
    </source>
</evidence>
<evidence type="ECO:0000256" key="5">
    <source>
        <dbReference type="ARBA" id="ARBA00023242"/>
    </source>
</evidence>
<dbReference type="GO" id="GO:0005634">
    <property type="term" value="C:nucleus"/>
    <property type="evidence" value="ECO:0007669"/>
    <property type="project" value="UniProtKB-SubCell"/>
</dbReference>
<dbReference type="InterPro" id="IPR001138">
    <property type="entry name" value="Zn2Cys6_DnaBD"/>
</dbReference>
<gene>
    <name evidence="8" type="ORF">GSTUAT00000739001</name>
</gene>
<dbReference type="Pfam" id="PF04082">
    <property type="entry name" value="Fungal_trans"/>
    <property type="match status" value="1"/>
</dbReference>
<feature type="domain" description="Zn(2)-C6 fungal-type" evidence="7">
    <location>
        <begin position="82"/>
        <end position="112"/>
    </location>
</feature>
<dbReference type="InterPro" id="IPR036864">
    <property type="entry name" value="Zn2-C6_fun-type_DNA-bd_sf"/>
</dbReference>
<feature type="region of interest" description="Disordered" evidence="6">
    <location>
        <begin position="627"/>
        <end position="650"/>
    </location>
</feature>
<dbReference type="Pfam" id="PF00172">
    <property type="entry name" value="Zn_clus"/>
    <property type="match status" value="1"/>
</dbReference>
<evidence type="ECO:0000259" key="7">
    <source>
        <dbReference type="PROSITE" id="PS50048"/>
    </source>
</evidence>
<evidence type="ECO:0000256" key="2">
    <source>
        <dbReference type="ARBA" id="ARBA00022723"/>
    </source>
</evidence>
<accession>A0A292Q5U4</accession>
<organism evidence="8 9">
    <name type="scientific">Tuber aestivum</name>
    <name type="common">summer truffle</name>
    <dbReference type="NCBI Taxonomy" id="59557"/>
    <lineage>
        <taxon>Eukaryota</taxon>
        <taxon>Fungi</taxon>
        <taxon>Dikarya</taxon>
        <taxon>Ascomycota</taxon>
        <taxon>Pezizomycotina</taxon>
        <taxon>Pezizomycetes</taxon>
        <taxon>Pezizales</taxon>
        <taxon>Tuberaceae</taxon>
        <taxon>Tuber</taxon>
    </lineage>
</organism>
<dbReference type="EMBL" id="LN890950">
    <property type="protein sequence ID" value="CUS15119.1"/>
    <property type="molecule type" value="Genomic_DNA"/>
</dbReference>
<feature type="compositionally biased region" description="Pro residues" evidence="6">
    <location>
        <begin position="1"/>
        <end position="12"/>
    </location>
</feature>
<dbReference type="Gene3D" id="4.10.240.10">
    <property type="entry name" value="Zn(2)-C6 fungal-type DNA-binding domain"/>
    <property type="match status" value="1"/>
</dbReference>
<evidence type="ECO:0000256" key="6">
    <source>
        <dbReference type="SAM" id="MobiDB-lite"/>
    </source>
</evidence>
<dbReference type="CDD" id="cd12148">
    <property type="entry name" value="fungal_TF_MHR"/>
    <property type="match status" value="1"/>
</dbReference>
<dbReference type="GO" id="GO:0006351">
    <property type="term" value="P:DNA-templated transcription"/>
    <property type="evidence" value="ECO:0007669"/>
    <property type="project" value="InterPro"/>
</dbReference>
<evidence type="ECO:0000256" key="3">
    <source>
        <dbReference type="ARBA" id="ARBA00023015"/>
    </source>
</evidence>
<keyword evidence="5" id="KW-0539">Nucleus</keyword>
<comment type="subcellular location">
    <subcellularLocation>
        <location evidence="1">Nucleus</location>
    </subcellularLocation>
</comment>
<dbReference type="PANTHER" id="PTHR47338:SF10">
    <property type="entry name" value="TRANSCRIPTION FACTOR DOMAIN-CONTAINING PROTEIN-RELATED"/>
    <property type="match status" value="1"/>
</dbReference>
<dbReference type="PANTHER" id="PTHR47338">
    <property type="entry name" value="ZN(II)2CYS6 TRANSCRIPTION FACTOR (EUROFUNG)-RELATED"/>
    <property type="match status" value="1"/>
</dbReference>
<name>A0A292Q5U4_9PEZI</name>
<dbReference type="SMART" id="SM00906">
    <property type="entry name" value="Fungal_trans"/>
    <property type="match status" value="1"/>
</dbReference>
<dbReference type="SMART" id="SM00066">
    <property type="entry name" value="GAL4"/>
    <property type="match status" value="1"/>
</dbReference>
<dbReference type="GO" id="GO:0008270">
    <property type="term" value="F:zinc ion binding"/>
    <property type="evidence" value="ECO:0007669"/>
    <property type="project" value="InterPro"/>
</dbReference>
<reference evidence="8" key="1">
    <citation type="submission" date="2015-10" db="EMBL/GenBank/DDBJ databases">
        <authorList>
            <person name="Regsiter A."/>
            <person name="william w."/>
        </authorList>
    </citation>
    <scope>NUCLEOTIDE SEQUENCE</scope>
    <source>
        <strain evidence="8">Montdore</strain>
    </source>
</reference>
<feature type="compositionally biased region" description="Low complexity" evidence="6">
    <location>
        <begin position="13"/>
        <end position="25"/>
    </location>
</feature>
<dbReference type="InterPro" id="IPR050815">
    <property type="entry name" value="TF_fung"/>
</dbReference>
<proteinExistence type="predicted"/>
<feature type="region of interest" description="Disordered" evidence="6">
    <location>
        <begin position="193"/>
        <end position="232"/>
    </location>
</feature>
<protein>
    <recommendedName>
        <fullName evidence="7">Zn(2)-C6 fungal-type domain-containing protein</fullName>
    </recommendedName>
</protein>
<dbReference type="AlphaFoldDB" id="A0A292Q5U4"/>
<feature type="compositionally biased region" description="Low complexity" evidence="6">
    <location>
        <begin position="627"/>
        <end position="637"/>
    </location>
</feature>
<keyword evidence="9" id="KW-1185">Reference proteome</keyword>
<dbReference type="GO" id="GO:0003677">
    <property type="term" value="F:DNA binding"/>
    <property type="evidence" value="ECO:0007669"/>
    <property type="project" value="InterPro"/>
</dbReference>
<feature type="compositionally biased region" description="Polar residues" evidence="6">
    <location>
        <begin position="193"/>
        <end position="210"/>
    </location>
</feature>
<keyword evidence="3" id="KW-0805">Transcription regulation</keyword>
<feature type="compositionally biased region" description="Polar residues" evidence="6">
    <location>
        <begin position="121"/>
        <end position="155"/>
    </location>
</feature>
<dbReference type="GO" id="GO:0000981">
    <property type="term" value="F:DNA-binding transcription factor activity, RNA polymerase II-specific"/>
    <property type="evidence" value="ECO:0007669"/>
    <property type="project" value="InterPro"/>
</dbReference>
<dbReference type="CDD" id="cd00067">
    <property type="entry name" value="GAL4"/>
    <property type="match status" value="1"/>
</dbReference>
<evidence type="ECO:0000256" key="1">
    <source>
        <dbReference type="ARBA" id="ARBA00004123"/>
    </source>
</evidence>
<dbReference type="PROSITE" id="PS50048">
    <property type="entry name" value="ZN2_CY6_FUNGAL_2"/>
    <property type="match status" value="1"/>
</dbReference>
<dbReference type="InterPro" id="IPR007219">
    <property type="entry name" value="XnlR_reg_dom"/>
</dbReference>
<keyword evidence="4" id="KW-0804">Transcription</keyword>
<feature type="compositionally biased region" description="Low complexity" evidence="6">
    <location>
        <begin position="33"/>
        <end position="69"/>
    </location>
</feature>
<sequence length="789" mass="84897">MAGSPGSPPPAPAISVSSPSSSIPAKRPLSDGNSNANNHGNGNAVNNHNSSSPPSNSAFSAPAAHASVSTPPTKKVLERNQACLSCRSRKRKCDGGKPTCGACERLERKCQYSQNSPAAVTKIHSSSSASHQTQKASQPLPQWAPNATNEDSQALQIGAPPPRADRSEHVPASTVVPSTVASGAAVANHNTFTPINLDSTSQSPTTNGNSGLRHEIAQSSDSSKISKRPQDNTASNCEAGIFACHFLQASPFVGLDAIDIVPWAGSLARVAVWDDRPKKNKSLSPQAIETPESTNSATTLVNNDVGGALEELPSHDTLMELFELFFDQIHPIIPCLYRKQIFADIQPGGSLSKPLPLVFAVLALASLIHPAPAVQDRSARWHAAAKRGFDAAVTRGNYSLNNVQASIYICMYCFVTAELSELWIFLGKGYRMSNPLGLHQIDSPRRGRFPGFLPHPKSEQDLEERRRAAWGLYVLDSFFSCSCGWPLAINDRDFCVNFPVDEVVFQSGEIEKMSHIVVEPFAHNLADLIGPTSASSPPRGPFHYLCKLAVLIGRIVSYNNSPIAPTDNTEFESLETTLARFRLSLPRKYRSIVELSPSEVTHVTQLQILLHVCTILLYHPTVPVPTSPLSSSSDGPLHQNRGQSPGASSIHDLSPAEPAFARCVSAVNNILSILRTHINSPPPCPPTGSPVVIDVLQNPFITPSLFLSARILVVRWLETGRDKGVRAKIDLILGVFDRIMEVWPEVGSKYRCLVLADMERNSNGLGGTRSGASGYVSKDCAAAYVGADR</sequence>
<keyword evidence="2" id="KW-0479">Metal-binding</keyword>
<dbReference type="Proteomes" id="UP001412239">
    <property type="component" value="Unassembled WGS sequence"/>
</dbReference>
<evidence type="ECO:0000313" key="9">
    <source>
        <dbReference type="Proteomes" id="UP001412239"/>
    </source>
</evidence>
<dbReference type="PROSITE" id="PS00463">
    <property type="entry name" value="ZN2_CY6_FUNGAL_1"/>
    <property type="match status" value="1"/>
</dbReference>
<feature type="region of interest" description="Disordered" evidence="6">
    <location>
        <begin position="1"/>
        <end position="78"/>
    </location>
</feature>
<dbReference type="SUPFAM" id="SSF57701">
    <property type="entry name" value="Zn2/Cys6 DNA-binding domain"/>
    <property type="match status" value="1"/>
</dbReference>